<reference evidence="1 2" key="1">
    <citation type="submission" date="2014-04" db="EMBL/GenBank/DDBJ databases">
        <authorList>
            <consortium name="DOE Joint Genome Institute"/>
            <person name="Kuo A."/>
            <person name="Kohler A."/>
            <person name="Nagy L.G."/>
            <person name="Floudas D."/>
            <person name="Copeland A."/>
            <person name="Barry K.W."/>
            <person name="Cichocki N."/>
            <person name="Veneault-Fourrey C."/>
            <person name="LaButti K."/>
            <person name="Lindquist E.A."/>
            <person name="Lipzen A."/>
            <person name="Lundell T."/>
            <person name="Morin E."/>
            <person name="Murat C."/>
            <person name="Sun H."/>
            <person name="Tunlid A."/>
            <person name="Henrissat B."/>
            <person name="Grigoriev I.V."/>
            <person name="Hibbett D.S."/>
            <person name="Martin F."/>
            <person name="Nordberg H.P."/>
            <person name="Cantor M.N."/>
            <person name="Hua S.X."/>
        </authorList>
    </citation>
    <scope>NUCLEOTIDE SEQUENCE [LARGE SCALE GENOMIC DNA]</scope>
    <source>
        <strain evidence="1 2">LaAM-08-1</strain>
    </source>
</reference>
<accession>A0A0C9X6M2</accession>
<dbReference type="Proteomes" id="UP000054477">
    <property type="component" value="Unassembled WGS sequence"/>
</dbReference>
<dbReference type="EMBL" id="KN838620">
    <property type="protein sequence ID" value="KIK00711.1"/>
    <property type="molecule type" value="Genomic_DNA"/>
</dbReference>
<name>A0A0C9X6M2_9AGAR</name>
<gene>
    <name evidence="1" type="ORF">K443DRAFT_597829</name>
</gene>
<dbReference type="HOGENOM" id="CLU_1816111_0_0_1"/>
<keyword evidence="2" id="KW-1185">Reference proteome</keyword>
<protein>
    <submittedName>
        <fullName evidence="1">Uncharacterized protein</fullName>
    </submittedName>
</protein>
<evidence type="ECO:0000313" key="2">
    <source>
        <dbReference type="Proteomes" id="UP000054477"/>
    </source>
</evidence>
<evidence type="ECO:0000313" key="1">
    <source>
        <dbReference type="EMBL" id="KIK00711.1"/>
    </source>
</evidence>
<dbReference type="AlphaFoldDB" id="A0A0C9X6M2"/>
<proteinExistence type="predicted"/>
<sequence length="142" mass="15151">MRVQRITRKRSQSVLGRVATLQMRTGCLMTLLCSSSLTTTAKMGPKRASKSPRTRNQLLISKSFGSQSLIARATPQRAVGACVAKKEVNSDPRPTFGSDETLEGRIPSLSQCKGCDPGGYGDCSVVGGTLGNVWTNMDLNSA</sequence>
<organism evidence="1 2">
    <name type="scientific">Laccaria amethystina LaAM-08-1</name>
    <dbReference type="NCBI Taxonomy" id="1095629"/>
    <lineage>
        <taxon>Eukaryota</taxon>
        <taxon>Fungi</taxon>
        <taxon>Dikarya</taxon>
        <taxon>Basidiomycota</taxon>
        <taxon>Agaricomycotina</taxon>
        <taxon>Agaricomycetes</taxon>
        <taxon>Agaricomycetidae</taxon>
        <taxon>Agaricales</taxon>
        <taxon>Agaricineae</taxon>
        <taxon>Hydnangiaceae</taxon>
        <taxon>Laccaria</taxon>
    </lineage>
</organism>
<reference evidence="2" key="2">
    <citation type="submission" date="2015-01" db="EMBL/GenBank/DDBJ databases">
        <title>Evolutionary Origins and Diversification of the Mycorrhizal Mutualists.</title>
        <authorList>
            <consortium name="DOE Joint Genome Institute"/>
            <consortium name="Mycorrhizal Genomics Consortium"/>
            <person name="Kohler A."/>
            <person name="Kuo A."/>
            <person name="Nagy L.G."/>
            <person name="Floudas D."/>
            <person name="Copeland A."/>
            <person name="Barry K.W."/>
            <person name="Cichocki N."/>
            <person name="Veneault-Fourrey C."/>
            <person name="LaButti K."/>
            <person name="Lindquist E.A."/>
            <person name="Lipzen A."/>
            <person name="Lundell T."/>
            <person name="Morin E."/>
            <person name="Murat C."/>
            <person name="Riley R."/>
            <person name="Ohm R."/>
            <person name="Sun H."/>
            <person name="Tunlid A."/>
            <person name="Henrissat B."/>
            <person name="Grigoriev I.V."/>
            <person name="Hibbett D.S."/>
            <person name="Martin F."/>
        </authorList>
    </citation>
    <scope>NUCLEOTIDE SEQUENCE [LARGE SCALE GENOMIC DNA]</scope>
    <source>
        <strain evidence="2">LaAM-08-1</strain>
    </source>
</reference>